<comment type="subcellular location">
    <subcellularLocation>
        <location evidence="1">Apical cell membrane</location>
        <topology evidence="1">Multi-pass membrane protein</topology>
    </subcellularLocation>
</comment>
<dbReference type="NCBIfam" id="NF037997">
    <property type="entry name" value="Na_Pi_symport"/>
    <property type="match status" value="1"/>
</dbReference>
<gene>
    <name evidence="11" type="ORF">QTO34_004953</name>
</gene>
<proteinExistence type="inferred from homology"/>
<feature type="transmembrane region" description="Helical" evidence="10">
    <location>
        <begin position="417"/>
        <end position="437"/>
    </location>
</feature>
<keyword evidence="8" id="KW-0739">Sodium transport</keyword>
<dbReference type="InterPro" id="IPR003841">
    <property type="entry name" value="Na/Pi_transpt"/>
</dbReference>
<evidence type="ECO:0000313" key="12">
    <source>
        <dbReference type="Proteomes" id="UP001177744"/>
    </source>
</evidence>
<keyword evidence="12" id="KW-1185">Reference proteome</keyword>
<dbReference type="PANTHER" id="PTHR10010:SF35">
    <property type="entry name" value="SODIUM-DEPENDENT PHOSPHATE TRANSPORT PROTEIN 2C"/>
    <property type="match status" value="1"/>
</dbReference>
<accession>A0AA40HMG6</accession>
<evidence type="ECO:0000256" key="3">
    <source>
        <dbReference type="ARBA" id="ARBA00022475"/>
    </source>
</evidence>
<feature type="transmembrane region" description="Helical" evidence="10">
    <location>
        <begin position="487"/>
        <end position="509"/>
    </location>
</feature>
<comment type="similarity">
    <text evidence="2">Belongs to the SLC34A transporter family.</text>
</comment>
<keyword evidence="4 10" id="KW-0812">Transmembrane</keyword>
<evidence type="ECO:0000256" key="8">
    <source>
        <dbReference type="ARBA" id="ARBA00023201"/>
    </source>
</evidence>
<feature type="compositionally biased region" description="Low complexity" evidence="9">
    <location>
        <begin position="1"/>
        <end position="13"/>
    </location>
</feature>
<evidence type="ECO:0000256" key="1">
    <source>
        <dbReference type="ARBA" id="ARBA00004424"/>
    </source>
</evidence>
<evidence type="ECO:0000313" key="11">
    <source>
        <dbReference type="EMBL" id="KAK1333955.1"/>
    </source>
</evidence>
<feature type="transmembrane region" description="Helical" evidence="10">
    <location>
        <begin position="324"/>
        <end position="346"/>
    </location>
</feature>
<dbReference type="GO" id="GO:0031982">
    <property type="term" value="C:vesicle"/>
    <property type="evidence" value="ECO:0007669"/>
    <property type="project" value="TreeGrafter"/>
</dbReference>
<dbReference type="GO" id="GO:0005903">
    <property type="term" value="C:brush border"/>
    <property type="evidence" value="ECO:0007669"/>
    <property type="project" value="TreeGrafter"/>
</dbReference>
<dbReference type="EMBL" id="JAULJE010000015">
    <property type="protein sequence ID" value="KAK1333955.1"/>
    <property type="molecule type" value="Genomic_DNA"/>
</dbReference>
<dbReference type="GO" id="GO:0005436">
    <property type="term" value="F:sodium:phosphate symporter activity"/>
    <property type="evidence" value="ECO:0007669"/>
    <property type="project" value="InterPro"/>
</dbReference>
<feature type="transmembrane region" description="Helical" evidence="10">
    <location>
        <begin position="515"/>
        <end position="537"/>
    </location>
</feature>
<keyword evidence="8" id="KW-0406">Ion transport</keyword>
<dbReference type="AlphaFoldDB" id="A0AA40HMG6"/>
<dbReference type="GO" id="GO:0044341">
    <property type="term" value="P:sodium-dependent phosphate transport"/>
    <property type="evidence" value="ECO:0007669"/>
    <property type="project" value="InterPro"/>
</dbReference>
<evidence type="ECO:0000256" key="2">
    <source>
        <dbReference type="ARBA" id="ARBA00005808"/>
    </source>
</evidence>
<feature type="transmembrane region" description="Helical" evidence="10">
    <location>
        <begin position="449"/>
        <end position="467"/>
    </location>
</feature>
<keyword evidence="5 10" id="KW-1133">Transmembrane helix</keyword>
<sequence length="602" mass="63354">MPSSPPGGQVSPPTLDTVGLVDRSPGHAGTSSPVPAVEEWAADPWALPQLKDTGQSWKELSAAGRVRRVLLGLLKACGLLGSLYLFVCSLDTLSSAFQLLGSKVAGDIFKDNVVLSNPVAGLVIGVLVTVLVQSSSTSSSIVVSMVASNLLQVRESVPIVMGVNVGTSITSTLVSMAQSGDRDEFRRAFGGSAVHGIFNWLTVLILLPLESAAAPLERLSELALQAASLQPGTQAPDILKVLTQPLTHLIVQLDADAIANSATHNATNSSLIKRWCGAREPTIPGNSSDCGAATSGACPGTNGSTPAEQLPCHHLFSGTALSDLAVGLILLAGSLLVLCSCLVLIVKLLNSLLRGRIAQAVRTVINADFPFPFGWLSGYLAILVGAGMTFVLQSSSVFTAAIVPLMGVGVISLERAYPLLLGSNIGTTTTALLAALASPPRMLPSALQVALIHFFFNVAGILLWYAVPLLRLPIPLARRFGDLTARYRWVAVAYLLLGFLLLPLATFGLSLAGPAVLAGVAGPVLALLLLVALVNVLQRRRPAWLPRALRSWAWLPRWLRSLEPWDRLVGRCCPCRACGPPPAAAKEAHCYENPEVLASQRL</sequence>
<dbReference type="Proteomes" id="UP001177744">
    <property type="component" value="Unassembled WGS sequence"/>
</dbReference>
<comment type="caution">
    <text evidence="11">The sequence shown here is derived from an EMBL/GenBank/DDBJ whole genome shotgun (WGS) entry which is preliminary data.</text>
</comment>
<keyword evidence="7 10" id="KW-0472">Membrane</keyword>
<evidence type="ECO:0008006" key="13">
    <source>
        <dbReference type="Google" id="ProtNLM"/>
    </source>
</evidence>
<name>A0AA40HMG6_CNENI</name>
<keyword evidence="6" id="KW-0915">Sodium</keyword>
<dbReference type="GO" id="GO:0030643">
    <property type="term" value="P:intracellular phosphate ion homeostasis"/>
    <property type="evidence" value="ECO:0007669"/>
    <property type="project" value="TreeGrafter"/>
</dbReference>
<reference evidence="11" key="1">
    <citation type="submission" date="2023-06" db="EMBL/GenBank/DDBJ databases">
        <title>Reference genome for the Northern bat (Eptesicus nilssonii), a most northern bat species.</title>
        <authorList>
            <person name="Laine V.N."/>
            <person name="Pulliainen A.T."/>
            <person name="Lilley T.M."/>
        </authorList>
    </citation>
    <scope>NUCLEOTIDE SEQUENCE</scope>
    <source>
        <strain evidence="11">BLF_Eptnil</strain>
        <tissue evidence="11">Kidney</tissue>
    </source>
</reference>
<dbReference type="NCBIfam" id="TIGR01013">
    <property type="entry name" value="2a58"/>
    <property type="match status" value="1"/>
</dbReference>
<dbReference type="Pfam" id="PF02690">
    <property type="entry name" value="Na_Pi_cotrans"/>
    <property type="match status" value="2"/>
</dbReference>
<protein>
    <recommendedName>
        <fullName evidence="13">Sodium-dependent phosphate transport protein 2C</fullName>
    </recommendedName>
</protein>
<evidence type="ECO:0000256" key="4">
    <source>
        <dbReference type="ARBA" id="ARBA00022692"/>
    </source>
</evidence>
<evidence type="ECO:0000256" key="7">
    <source>
        <dbReference type="ARBA" id="ARBA00023136"/>
    </source>
</evidence>
<evidence type="ECO:0000256" key="9">
    <source>
        <dbReference type="SAM" id="MobiDB-lite"/>
    </source>
</evidence>
<evidence type="ECO:0000256" key="10">
    <source>
        <dbReference type="SAM" id="Phobius"/>
    </source>
</evidence>
<dbReference type="GO" id="GO:0016324">
    <property type="term" value="C:apical plasma membrane"/>
    <property type="evidence" value="ECO:0007669"/>
    <property type="project" value="UniProtKB-SubCell"/>
</dbReference>
<dbReference type="PANTHER" id="PTHR10010">
    <property type="entry name" value="SOLUTE CARRIER FAMILY 34 SODIUM PHOSPHATE , MEMBER 2-RELATED"/>
    <property type="match status" value="1"/>
</dbReference>
<evidence type="ECO:0000256" key="6">
    <source>
        <dbReference type="ARBA" id="ARBA00023053"/>
    </source>
</evidence>
<organism evidence="11 12">
    <name type="scientific">Cnephaeus nilssonii</name>
    <name type="common">Northern bat</name>
    <name type="synonym">Eptesicus nilssonii</name>
    <dbReference type="NCBI Taxonomy" id="3371016"/>
    <lineage>
        <taxon>Eukaryota</taxon>
        <taxon>Metazoa</taxon>
        <taxon>Chordata</taxon>
        <taxon>Craniata</taxon>
        <taxon>Vertebrata</taxon>
        <taxon>Euteleostomi</taxon>
        <taxon>Mammalia</taxon>
        <taxon>Eutheria</taxon>
        <taxon>Laurasiatheria</taxon>
        <taxon>Chiroptera</taxon>
        <taxon>Yangochiroptera</taxon>
        <taxon>Vespertilionidae</taxon>
        <taxon>Cnephaeus</taxon>
    </lineage>
</organism>
<evidence type="ECO:0000256" key="5">
    <source>
        <dbReference type="ARBA" id="ARBA00022989"/>
    </source>
</evidence>
<keyword evidence="8" id="KW-0813">Transport</keyword>
<feature type="transmembrane region" description="Helical" evidence="10">
    <location>
        <begin position="379"/>
        <end position="405"/>
    </location>
</feature>
<keyword evidence="3" id="KW-1003">Cell membrane</keyword>
<feature type="region of interest" description="Disordered" evidence="9">
    <location>
        <begin position="1"/>
        <end position="34"/>
    </location>
</feature>